<reference evidence="3 4" key="1">
    <citation type="submission" date="2016-10" db="EMBL/GenBank/DDBJ databases">
        <authorList>
            <person name="de Groot N.N."/>
        </authorList>
    </citation>
    <scope>NUCLEOTIDE SEQUENCE [LARGE SCALE GENOMIC DNA]</scope>
    <source>
        <strain evidence="3 4">CGMCC 4.2023</strain>
    </source>
</reference>
<dbReference type="InterPro" id="IPR003594">
    <property type="entry name" value="HATPase_dom"/>
</dbReference>
<dbReference type="InterPro" id="IPR050267">
    <property type="entry name" value="Anti-sigma-factor_SerPK"/>
</dbReference>
<dbReference type="Gene3D" id="3.30.565.10">
    <property type="entry name" value="Histidine kinase-like ATPase, C-terminal domain"/>
    <property type="match status" value="1"/>
</dbReference>
<dbReference type="PANTHER" id="PTHR35526:SF3">
    <property type="entry name" value="ANTI-SIGMA-F FACTOR RSBW"/>
    <property type="match status" value="1"/>
</dbReference>
<dbReference type="OrthoDB" id="5184679at2"/>
<protein>
    <submittedName>
        <fullName evidence="3">Anti-sigma regulatory factor (Ser/Thr protein kinase)</fullName>
    </submittedName>
</protein>
<keyword evidence="3" id="KW-0808">Transferase</keyword>
<dbReference type="RefSeq" id="WP_103891096.1">
    <property type="nucleotide sequence ID" value="NZ_FNVU01000034.1"/>
</dbReference>
<dbReference type="Proteomes" id="UP000236754">
    <property type="component" value="Unassembled WGS sequence"/>
</dbReference>
<evidence type="ECO:0000313" key="3">
    <source>
        <dbReference type="EMBL" id="SEG95758.1"/>
    </source>
</evidence>
<sequence>MWVGEVFKGSPGDIPAARRLAGELVGRMGEGGARVPATFASDVQLVVSELVTNAVKHAGGQCGLELRAAEDAMEITVWDTSGHGVTVMEPDPLRVGRHGLEIVRKLCDELTVTTTPSGKRITARMAVRPSAV</sequence>
<accession>A0A1H6ED73</accession>
<name>A0A1H6ED73_9ACTN</name>
<evidence type="ECO:0000313" key="4">
    <source>
        <dbReference type="Proteomes" id="UP000236754"/>
    </source>
</evidence>
<keyword evidence="1" id="KW-0723">Serine/threonine-protein kinase</keyword>
<keyword evidence="4" id="KW-1185">Reference proteome</keyword>
<evidence type="ECO:0000259" key="2">
    <source>
        <dbReference type="Pfam" id="PF13581"/>
    </source>
</evidence>
<keyword evidence="3" id="KW-0418">Kinase</keyword>
<organism evidence="3 4">
    <name type="scientific">Actinacidiphila yanglinensis</name>
    <dbReference type="NCBI Taxonomy" id="310779"/>
    <lineage>
        <taxon>Bacteria</taxon>
        <taxon>Bacillati</taxon>
        <taxon>Actinomycetota</taxon>
        <taxon>Actinomycetes</taxon>
        <taxon>Kitasatosporales</taxon>
        <taxon>Streptomycetaceae</taxon>
        <taxon>Actinacidiphila</taxon>
    </lineage>
</organism>
<dbReference type="SUPFAM" id="SSF55874">
    <property type="entry name" value="ATPase domain of HSP90 chaperone/DNA topoisomerase II/histidine kinase"/>
    <property type="match status" value="1"/>
</dbReference>
<dbReference type="InterPro" id="IPR036890">
    <property type="entry name" value="HATPase_C_sf"/>
</dbReference>
<dbReference type="GO" id="GO:0004674">
    <property type="term" value="F:protein serine/threonine kinase activity"/>
    <property type="evidence" value="ECO:0007669"/>
    <property type="project" value="UniProtKB-KW"/>
</dbReference>
<feature type="domain" description="Histidine kinase/HSP90-like ATPase" evidence="2">
    <location>
        <begin position="30"/>
        <end position="124"/>
    </location>
</feature>
<dbReference type="AlphaFoldDB" id="A0A1H6ED73"/>
<dbReference type="EMBL" id="FNVU01000034">
    <property type="protein sequence ID" value="SEG95758.1"/>
    <property type="molecule type" value="Genomic_DNA"/>
</dbReference>
<dbReference type="Pfam" id="PF13581">
    <property type="entry name" value="HATPase_c_2"/>
    <property type="match status" value="1"/>
</dbReference>
<dbReference type="CDD" id="cd16936">
    <property type="entry name" value="HATPase_RsbW-like"/>
    <property type="match status" value="1"/>
</dbReference>
<proteinExistence type="predicted"/>
<evidence type="ECO:0000256" key="1">
    <source>
        <dbReference type="ARBA" id="ARBA00022527"/>
    </source>
</evidence>
<gene>
    <name evidence="3" type="ORF">SAMN05216223_13465</name>
</gene>
<dbReference type="PANTHER" id="PTHR35526">
    <property type="entry name" value="ANTI-SIGMA-F FACTOR RSBW-RELATED"/>
    <property type="match status" value="1"/>
</dbReference>